<gene>
    <name evidence="8" type="primary">carA</name>
    <name evidence="10" type="ORF">SAMN06264849_10577</name>
</gene>
<dbReference type="RefSeq" id="WP_142505412.1">
    <property type="nucleotide sequence ID" value="NZ_FXTI01000005.1"/>
</dbReference>
<accession>A0A521D315</accession>
<dbReference type="GO" id="GO:0004359">
    <property type="term" value="F:glutaminase activity"/>
    <property type="evidence" value="ECO:0007669"/>
    <property type="project" value="RHEA"/>
</dbReference>
<organism evidence="10 11">
    <name type="scientific">Melghirimyces algeriensis</name>
    <dbReference type="NCBI Taxonomy" id="910412"/>
    <lineage>
        <taxon>Bacteria</taxon>
        <taxon>Bacillati</taxon>
        <taxon>Bacillota</taxon>
        <taxon>Bacilli</taxon>
        <taxon>Bacillales</taxon>
        <taxon>Thermoactinomycetaceae</taxon>
        <taxon>Melghirimyces</taxon>
    </lineage>
</organism>
<protein>
    <recommendedName>
        <fullName evidence="8">Carbamoyl phosphate synthase small chain</fullName>
        <ecNumber evidence="8">6.3.5.5</ecNumber>
    </recommendedName>
    <alternativeName>
        <fullName evidence="8">Carbamoyl phosphate synthetase glutamine chain</fullName>
    </alternativeName>
</protein>
<dbReference type="SUPFAM" id="SSF52021">
    <property type="entry name" value="Carbamoyl phosphate synthetase, small subunit N-terminal domain"/>
    <property type="match status" value="1"/>
</dbReference>
<dbReference type="PRINTS" id="PR00097">
    <property type="entry name" value="ANTSNTHASEII"/>
</dbReference>
<reference evidence="10 11" key="1">
    <citation type="submission" date="2017-05" db="EMBL/GenBank/DDBJ databases">
        <authorList>
            <person name="Varghese N."/>
            <person name="Submissions S."/>
        </authorList>
    </citation>
    <scope>NUCLEOTIDE SEQUENCE [LARGE SCALE GENOMIC DNA]</scope>
    <source>
        <strain evidence="10 11">DSM 45474</strain>
    </source>
</reference>
<dbReference type="PRINTS" id="PR00096">
    <property type="entry name" value="GATASE"/>
</dbReference>
<feature type="binding site" evidence="8">
    <location>
        <position position="240"/>
    </location>
    <ligand>
        <name>L-glutamine</name>
        <dbReference type="ChEBI" id="CHEBI:58359"/>
    </ligand>
</feature>
<dbReference type="InterPro" id="IPR006274">
    <property type="entry name" value="CarbamoylP_synth_ssu"/>
</dbReference>
<dbReference type="GO" id="GO:0006207">
    <property type="term" value="P:'de novo' pyrimidine nucleobase biosynthetic process"/>
    <property type="evidence" value="ECO:0007669"/>
    <property type="project" value="InterPro"/>
</dbReference>
<comment type="pathway">
    <text evidence="8">Pyrimidine metabolism; UMP biosynthesis via de novo pathway; (S)-dihydroorotate from bicarbonate: step 1/3.</text>
</comment>
<evidence type="ECO:0000256" key="3">
    <source>
        <dbReference type="ARBA" id="ARBA00022598"/>
    </source>
</evidence>
<dbReference type="InterPro" id="IPR002474">
    <property type="entry name" value="CarbamoylP_synth_ssu_N"/>
</dbReference>
<dbReference type="Pfam" id="PF00117">
    <property type="entry name" value="GATase"/>
    <property type="match status" value="1"/>
</dbReference>
<comment type="similarity">
    <text evidence="2 8">Belongs to the CarA family.</text>
</comment>
<keyword evidence="6 8" id="KW-0315">Glutamine amidotransferase</keyword>
<dbReference type="GO" id="GO:0044205">
    <property type="term" value="P:'de novo' UMP biosynthetic process"/>
    <property type="evidence" value="ECO:0007669"/>
    <property type="project" value="UniProtKB-UniRule"/>
</dbReference>
<evidence type="ECO:0000259" key="9">
    <source>
        <dbReference type="SMART" id="SM01097"/>
    </source>
</evidence>
<dbReference type="PANTHER" id="PTHR43418:SF7">
    <property type="entry name" value="CARBAMOYL-PHOSPHATE SYNTHASE SMALL CHAIN"/>
    <property type="match status" value="1"/>
</dbReference>
<comment type="catalytic activity">
    <reaction evidence="8">
        <text>L-glutamine + H2O = L-glutamate + NH4(+)</text>
        <dbReference type="Rhea" id="RHEA:15889"/>
        <dbReference type="ChEBI" id="CHEBI:15377"/>
        <dbReference type="ChEBI" id="CHEBI:28938"/>
        <dbReference type="ChEBI" id="CHEBI:29985"/>
        <dbReference type="ChEBI" id="CHEBI:58359"/>
    </reaction>
</comment>
<feature type="active site" description="Nucleophile" evidence="8">
    <location>
        <position position="239"/>
    </location>
</feature>
<evidence type="ECO:0000256" key="1">
    <source>
        <dbReference type="ARBA" id="ARBA00005077"/>
    </source>
</evidence>
<feature type="active site" evidence="8">
    <location>
        <position position="326"/>
    </location>
</feature>
<dbReference type="GO" id="GO:0006526">
    <property type="term" value="P:L-arginine biosynthetic process"/>
    <property type="evidence" value="ECO:0007669"/>
    <property type="project" value="UniProtKB-UniRule"/>
</dbReference>
<dbReference type="SUPFAM" id="SSF52317">
    <property type="entry name" value="Class I glutamine amidotransferase-like"/>
    <property type="match status" value="1"/>
</dbReference>
<dbReference type="CDD" id="cd01744">
    <property type="entry name" value="GATase1_CPSase"/>
    <property type="match status" value="1"/>
</dbReference>
<feature type="binding site" evidence="8">
    <location>
        <position position="281"/>
    </location>
    <ligand>
        <name>L-glutamine</name>
        <dbReference type="ChEBI" id="CHEBI:58359"/>
    </ligand>
</feature>
<evidence type="ECO:0000256" key="4">
    <source>
        <dbReference type="ARBA" id="ARBA00022741"/>
    </source>
</evidence>
<dbReference type="Proteomes" id="UP000315636">
    <property type="component" value="Unassembled WGS sequence"/>
</dbReference>
<dbReference type="GO" id="GO:0004088">
    <property type="term" value="F:carbamoyl-phosphate synthase (glutamine-hydrolyzing) activity"/>
    <property type="evidence" value="ECO:0007669"/>
    <property type="project" value="UniProtKB-UniRule"/>
</dbReference>
<feature type="domain" description="Carbamoyl-phosphate synthase small subunit N-terminal" evidence="9">
    <location>
        <begin position="1"/>
        <end position="125"/>
    </location>
</feature>
<evidence type="ECO:0000256" key="2">
    <source>
        <dbReference type="ARBA" id="ARBA00007800"/>
    </source>
</evidence>
<dbReference type="Gene3D" id="3.50.30.20">
    <property type="entry name" value="Carbamoyl-phosphate synthase small subunit, N-terminal domain"/>
    <property type="match status" value="1"/>
</dbReference>
<keyword evidence="3 8" id="KW-0436">Ligase</keyword>
<evidence type="ECO:0000256" key="6">
    <source>
        <dbReference type="ARBA" id="ARBA00022962"/>
    </source>
</evidence>
<feature type="binding site" evidence="8">
    <location>
        <position position="243"/>
    </location>
    <ligand>
        <name>L-glutamine</name>
        <dbReference type="ChEBI" id="CHEBI:58359"/>
    </ligand>
</feature>
<keyword evidence="5 8" id="KW-0067">ATP-binding</keyword>
<dbReference type="AlphaFoldDB" id="A0A521D315"/>
<dbReference type="UniPathway" id="UPA00068">
    <property type="reaction ID" value="UER00171"/>
</dbReference>
<comment type="pathway">
    <text evidence="1 8">Amino-acid biosynthesis; L-arginine biosynthesis; carbamoyl phosphate from bicarbonate: step 1/1.</text>
</comment>
<evidence type="ECO:0000256" key="8">
    <source>
        <dbReference type="HAMAP-Rule" id="MF_01209"/>
    </source>
</evidence>
<dbReference type="PANTHER" id="PTHR43418">
    <property type="entry name" value="MULTIFUNCTIONAL TRYPTOPHAN BIOSYNTHESIS PROTEIN-RELATED"/>
    <property type="match status" value="1"/>
</dbReference>
<dbReference type="EC" id="6.3.5.5" evidence="8"/>
<evidence type="ECO:0000313" key="10">
    <source>
        <dbReference type="EMBL" id="SMO66032.1"/>
    </source>
</evidence>
<dbReference type="InterPro" id="IPR029062">
    <property type="entry name" value="Class_I_gatase-like"/>
</dbReference>
<dbReference type="GO" id="GO:0005524">
    <property type="term" value="F:ATP binding"/>
    <property type="evidence" value="ECO:0007669"/>
    <property type="project" value="UniProtKB-UniRule"/>
</dbReference>
<dbReference type="Pfam" id="PF00988">
    <property type="entry name" value="CPSase_sm_chain"/>
    <property type="match status" value="1"/>
</dbReference>
<dbReference type="NCBIfam" id="TIGR01368">
    <property type="entry name" value="CPSaseIIsmall"/>
    <property type="match status" value="1"/>
</dbReference>
<dbReference type="InterPro" id="IPR017926">
    <property type="entry name" value="GATASE"/>
</dbReference>
<keyword evidence="11" id="KW-1185">Reference proteome</keyword>
<dbReference type="EMBL" id="FXTI01000005">
    <property type="protein sequence ID" value="SMO66032.1"/>
    <property type="molecule type" value="Genomic_DNA"/>
</dbReference>
<feature type="binding site" evidence="8">
    <location>
        <position position="45"/>
    </location>
    <ligand>
        <name>L-glutamine</name>
        <dbReference type="ChEBI" id="CHEBI:58359"/>
    </ligand>
</feature>
<feature type="active site" evidence="8">
    <location>
        <position position="324"/>
    </location>
</feature>
<dbReference type="PROSITE" id="PS51273">
    <property type="entry name" value="GATASE_TYPE_1"/>
    <property type="match status" value="1"/>
</dbReference>
<sequence>MEAFLIFEDGEVFPGRWIGSPKESPGEVVFTTGMTGYQEVMTDPSYSGQIVTFTYPLIGNYGKVPGESESKFPSCAGIVVNEWCKDSDHLGKWLDAWNIPAIAGVDTRAVVRKVRETGPIRGVISTHPRIQLEKWPDPLSLQWVNRVSVQKPVSYPSLGPNPFHVVLIDFGVKTSIINTLLQRGCRVTVVPWFTEPDELEQLAPDGLLFSNGPGDPKAFQPYLNRWASLVTQIPTMGICLGHQLLALILGADTERLAFGHRGSNHPVRETETERVWITSQNHGYTVCPSSLDHLAWKVTHLHVNDGSVEGMAHRQYPIFSVQFHPEAHPGPADSMPLFDRFIEMMKEKKQVMVHG</sequence>
<keyword evidence="8" id="KW-0665">Pyrimidine biosynthesis</keyword>
<evidence type="ECO:0000256" key="7">
    <source>
        <dbReference type="ARBA" id="ARBA00048816"/>
    </source>
</evidence>
<dbReference type="InterPro" id="IPR050472">
    <property type="entry name" value="Anth_synth/Amidotransfase"/>
</dbReference>
<dbReference type="UniPathway" id="UPA00070">
    <property type="reaction ID" value="UER00115"/>
</dbReference>
<comment type="function">
    <text evidence="8">Small subunit of the glutamine-dependent carbamoyl phosphate synthetase (CPSase). CPSase catalyzes the formation of carbamoyl phosphate from the ammonia moiety of glutamine, carbonate, and phosphate donated by ATP, constituting the first step of 2 biosynthetic pathways, one leading to arginine and/or urea and the other to pyrimidine nucleotides. The small subunit (glutamine amidotransferase) binds and cleaves glutamine to supply the large subunit with the substrate ammonia.</text>
</comment>
<comment type="catalytic activity">
    <reaction evidence="7 8">
        <text>hydrogencarbonate + L-glutamine + 2 ATP + H2O = carbamoyl phosphate + L-glutamate + 2 ADP + phosphate + 2 H(+)</text>
        <dbReference type="Rhea" id="RHEA:18633"/>
        <dbReference type="ChEBI" id="CHEBI:15377"/>
        <dbReference type="ChEBI" id="CHEBI:15378"/>
        <dbReference type="ChEBI" id="CHEBI:17544"/>
        <dbReference type="ChEBI" id="CHEBI:29985"/>
        <dbReference type="ChEBI" id="CHEBI:30616"/>
        <dbReference type="ChEBI" id="CHEBI:43474"/>
        <dbReference type="ChEBI" id="CHEBI:58228"/>
        <dbReference type="ChEBI" id="CHEBI:58359"/>
        <dbReference type="ChEBI" id="CHEBI:456216"/>
        <dbReference type="EC" id="6.3.5.5"/>
    </reaction>
</comment>
<feature type="binding site" evidence="8">
    <location>
        <position position="212"/>
    </location>
    <ligand>
        <name>L-glutamine</name>
        <dbReference type="ChEBI" id="CHEBI:58359"/>
    </ligand>
</feature>
<proteinExistence type="inferred from homology"/>
<dbReference type="PRINTS" id="PR00099">
    <property type="entry name" value="CPSGATASE"/>
</dbReference>
<dbReference type="GO" id="GO:0006541">
    <property type="term" value="P:glutamine metabolic process"/>
    <property type="evidence" value="ECO:0007669"/>
    <property type="project" value="InterPro"/>
</dbReference>
<feature type="binding site" evidence="8">
    <location>
        <position position="214"/>
    </location>
    <ligand>
        <name>L-glutamine</name>
        <dbReference type="ChEBI" id="CHEBI:58359"/>
    </ligand>
</feature>
<dbReference type="Gene3D" id="3.40.50.880">
    <property type="match status" value="1"/>
</dbReference>
<evidence type="ECO:0000313" key="11">
    <source>
        <dbReference type="Proteomes" id="UP000315636"/>
    </source>
</evidence>
<comment type="subunit">
    <text evidence="8">Composed of two chains; the small (or glutamine) chain promotes the hydrolysis of glutamine to ammonia, which is used by the large (or ammonia) chain to synthesize carbamoyl phosphate. Tetramer of heterodimers (alpha,beta)4.</text>
</comment>
<dbReference type="SMART" id="SM01097">
    <property type="entry name" value="CPSase_sm_chain"/>
    <property type="match status" value="1"/>
</dbReference>
<dbReference type="InterPro" id="IPR036480">
    <property type="entry name" value="CarbP_synth_ssu_N_sf"/>
</dbReference>
<keyword evidence="8" id="KW-0028">Amino-acid biosynthesis</keyword>
<feature type="region of interest" description="CPSase" evidence="8">
    <location>
        <begin position="1"/>
        <end position="163"/>
    </location>
</feature>
<feature type="binding site" evidence="8">
    <location>
        <position position="284"/>
    </location>
    <ligand>
        <name>L-glutamine</name>
        <dbReference type="ChEBI" id="CHEBI:58359"/>
    </ligand>
</feature>
<name>A0A521D315_9BACL</name>
<dbReference type="InterPro" id="IPR035686">
    <property type="entry name" value="CPSase_GATase1"/>
</dbReference>
<keyword evidence="4 8" id="KW-0547">Nucleotide-binding</keyword>
<dbReference type="HAMAP" id="MF_01209">
    <property type="entry name" value="CPSase_S_chain"/>
    <property type="match status" value="1"/>
</dbReference>
<evidence type="ECO:0000256" key="5">
    <source>
        <dbReference type="ARBA" id="ARBA00022840"/>
    </source>
</evidence>
<dbReference type="NCBIfam" id="NF009475">
    <property type="entry name" value="PRK12838.1"/>
    <property type="match status" value="1"/>
</dbReference>
<keyword evidence="8" id="KW-0055">Arginine biosynthesis</keyword>
<dbReference type="OrthoDB" id="9804328at2"/>
<feature type="binding site" evidence="8">
    <location>
        <position position="283"/>
    </location>
    <ligand>
        <name>L-glutamine</name>
        <dbReference type="ChEBI" id="CHEBI:58359"/>
    </ligand>
</feature>